<dbReference type="AlphaFoldDB" id="A0AAV1J5X3"/>
<evidence type="ECO:0000313" key="3">
    <source>
        <dbReference type="Proteomes" id="UP001497472"/>
    </source>
</evidence>
<dbReference type="Proteomes" id="UP001497472">
    <property type="component" value="Unassembled WGS sequence"/>
</dbReference>
<keyword evidence="3" id="KW-1185">Reference proteome</keyword>
<sequence length="214" mass="23526">MKDFYRFERVASPEFRLGVAREAADAPRWWAATAALRARRALWRRGMSSARLARPARPPWRRPRPHNAPTPSPRRPSTSPRTATIAPICSGGSSARATAAKVRACASYVDTREARPVMQPGRHPSPITASVTQDPGCSHLPTETFAFHLPDTAWPPSRVPPAAPVSESAEKDVGENCEISIGLFCMRFFSKRRGAVGGDVHPTRRVAYCLVSHH</sequence>
<feature type="region of interest" description="Disordered" evidence="1">
    <location>
        <begin position="48"/>
        <end position="82"/>
    </location>
</feature>
<proteinExistence type="predicted"/>
<reference evidence="2 3" key="1">
    <citation type="submission" date="2023-11" db="EMBL/GenBank/DDBJ databases">
        <authorList>
            <person name="Okamura Y."/>
        </authorList>
    </citation>
    <scope>NUCLEOTIDE SEQUENCE [LARGE SCALE GENOMIC DNA]</scope>
</reference>
<dbReference type="EMBL" id="CAVLEF010000005">
    <property type="protein sequence ID" value="CAK1543816.1"/>
    <property type="molecule type" value="Genomic_DNA"/>
</dbReference>
<accession>A0AAV1J5X3</accession>
<comment type="caution">
    <text evidence="2">The sequence shown here is derived from an EMBL/GenBank/DDBJ whole genome shotgun (WGS) entry which is preliminary data.</text>
</comment>
<organism evidence="2 3">
    <name type="scientific">Leptosia nina</name>
    <dbReference type="NCBI Taxonomy" id="320188"/>
    <lineage>
        <taxon>Eukaryota</taxon>
        <taxon>Metazoa</taxon>
        <taxon>Ecdysozoa</taxon>
        <taxon>Arthropoda</taxon>
        <taxon>Hexapoda</taxon>
        <taxon>Insecta</taxon>
        <taxon>Pterygota</taxon>
        <taxon>Neoptera</taxon>
        <taxon>Endopterygota</taxon>
        <taxon>Lepidoptera</taxon>
        <taxon>Glossata</taxon>
        <taxon>Ditrysia</taxon>
        <taxon>Papilionoidea</taxon>
        <taxon>Pieridae</taxon>
        <taxon>Pierinae</taxon>
        <taxon>Leptosia</taxon>
    </lineage>
</organism>
<name>A0AAV1J5X3_9NEOP</name>
<evidence type="ECO:0000256" key="1">
    <source>
        <dbReference type="SAM" id="MobiDB-lite"/>
    </source>
</evidence>
<evidence type="ECO:0000313" key="2">
    <source>
        <dbReference type="EMBL" id="CAK1543816.1"/>
    </source>
</evidence>
<protein>
    <submittedName>
        <fullName evidence="2">Uncharacterized protein</fullName>
    </submittedName>
</protein>
<gene>
    <name evidence="2" type="ORF">LNINA_LOCUS3611</name>
</gene>